<dbReference type="InterPro" id="IPR032524">
    <property type="entry name" value="ABC_tran_C"/>
</dbReference>
<dbReference type="RefSeq" id="WP_043661697.1">
    <property type="nucleotide sequence ID" value="NZ_JSEG01000001.1"/>
</dbReference>
<feature type="domain" description="ABC transporter" evidence="4">
    <location>
        <begin position="336"/>
        <end position="548"/>
    </location>
</feature>
<name>A0A2S7FFF5_CLOBU</name>
<dbReference type="InterPro" id="IPR051309">
    <property type="entry name" value="ABCF_ATPase"/>
</dbReference>
<proteinExistence type="predicted"/>
<evidence type="ECO:0000256" key="1">
    <source>
        <dbReference type="ARBA" id="ARBA00022741"/>
    </source>
</evidence>
<dbReference type="Proteomes" id="UP000238081">
    <property type="component" value="Unassembled WGS sequence"/>
</dbReference>
<dbReference type="CDD" id="cd03221">
    <property type="entry name" value="ABCF_EF-3"/>
    <property type="match status" value="2"/>
</dbReference>
<dbReference type="PANTHER" id="PTHR42855:SF2">
    <property type="entry name" value="DRUG RESISTANCE ABC TRANSPORTER,ATP-BINDING PROTEIN"/>
    <property type="match status" value="1"/>
</dbReference>
<evidence type="ECO:0000313" key="6">
    <source>
        <dbReference type="Proteomes" id="UP000238081"/>
    </source>
</evidence>
<dbReference type="GO" id="GO:0005524">
    <property type="term" value="F:ATP binding"/>
    <property type="evidence" value="ECO:0007669"/>
    <property type="project" value="UniProtKB-KW"/>
</dbReference>
<dbReference type="EMBL" id="LRDH01000001">
    <property type="protein sequence ID" value="PPV17975.1"/>
    <property type="molecule type" value="Genomic_DNA"/>
</dbReference>
<evidence type="ECO:0000256" key="2">
    <source>
        <dbReference type="ARBA" id="ARBA00022840"/>
    </source>
</evidence>
<dbReference type="Pfam" id="PF00005">
    <property type="entry name" value="ABC_tran"/>
    <property type="match status" value="2"/>
</dbReference>
<dbReference type="Pfam" id="PF16326">
    <property type="entry name" value="ABC_tran_CTD"/>
    <property type="match status" value="1"/>
</dbReference>
<accession>A0A2S7FFF5</accession>
<keyword evidence="3" id="KW-0175">Coiled coil</keyword>
<dbReference type="InterPro" id="IPR032781">
    <property type="entry name" value="ABC_tran_Xtn"/>
</dbReference>
<reference evidence="5 6" key="1">
    <citation type="submission" date="2016-01" db="EMBL/GenBank/DDBJ databases">
        <title>Characterization of the Clostridium difficile lineages that are prevalent in Hong Kong and China.</title>
        <authorList>
            <person name="Kwok J.S.-L."/>
            <person name="Lam W.-Y."/>
            <person name="Ip M."/>
            <person name="Chan T.-F."/>
            <person name="Hawkey P.M."/>
            <person name="Tsui S.K.-W."/>
        </authorList>
    </citation>
    <scope>NUCLEOTIDE SEQUENCE [LARGE SCALE GENOMIC DNA]</scope>
    <source>
        <strain evidence="5 6">300064</strain>
    </source>
</reference>
<evidence type="ECO:0000313" key="5">
    <source>
        <dbReference type="EMBL" id="PPV17975.1"/>
    </source>
</evidence>
<keyword evidence="1" id="KW-0547">Nucleotide-binding</keyword>
<feature type="domain" description="ABC transporter" evidence="4">
    <location>
        <begin position="4"/>
        <end position="262"/>
    </location>
</feature>
<feature type="coiled-coil region" evidence="3">
    <location>
        <begin position="90"/>
        <end position="117"/>
    </location>
</feature>
<protein>
    <submittedName>
        <fullName evidence="5">ABC transporter ATP-binding protein</fullName>
    </submittedName>
</protein>
<dbReference type="PANTHER" id="PTHR42855">
    <property type="entry name" value="ABC TRANSPORTER ATP-BINDING SUBUNIT"/>
    <property type="match status" value="1"/>
</dbReference>
<keyword evidence="2 5" id="KW-0067">ATP-binding</keyword>
<dbReference type="PROSITE" id="PS50893">
    <property type="entry name" value="ABC_TRANSPORTER_2"/>
    <property type="match status" value="2"/>
</dbReference>
<dbReference type="Pfam" id="PF12848">
    <property type="entry name" value="ABC_tran_Xtn"/>
    <property type="match status" value="1"/>
</dbReference>
<evidence type="ECO:0000256" key="3">
    <source>
        <dbReference type="SAM" id="Coils"/>
    </source>
</evidence>
<evidence type="ECO:0000259" key="4">
    <source>
        <dbReference type="PROSITE" id="PS50893"/>
    </source>
</evidence>
<dbReference type="NCBIfam" id="NF000355">
    <property type="entry name" value="ribo_prot_ABC_F"/>
    <property type="match status" value="1"/>
</dbReference>
<organism evidence="5 6">
    <name type="scientific">Clostridium butyricum</name>
    <dbReference type="NCBI Taxonomy" id="1492"/>
    <lineage>
        <taxon>Bacteria</taxon>
        <taxon>Bacillati</taxon>
        <taxon>Bacillota</taxon>
        <taxon>Clostridia</taxon>
        <taxon>Eubacteriales</taxon>
        <taxon>Clostridiaceae</taxon>
        <taxon>Clostridium</taxon>
    </lineage>
</organism>
<dbReference type="SMART" id="SM00382">
    <property type="entry name" value="AAA"/>
    <property type="match status" value="2"/>
</dbReference>
<dbReference type="FunFam" id="3.40.50.300:FF:000011">
    <property type="entry name" value="Putative ABC transporter ATP-binding component"/>
    <property type="match status" value="1"/>
</dbReference>
<dbReference type="SUPFAM" id="SSF52540">
    <property type="entry name" value="P-loop containing nucleoside triphosphate hydrolases"/>
    <property type="match status" value="2"/>
</dbReference>
<dbReference type="InterPro" id="IPR003593">
    <property type="entry name" value="AAA+_ATPase"/>
</dbReference>
<gene>
    <name evidence="5" type="ORF">AWN73_00795</name>
</gene>
<sequence>MFELAVNKLKKYLDSTQVFEDVSFKIYSGEKVGIVGDNGAGKSTLLKLIAGIIQLTRDDKGDIFIPRDAKISYLEQIPDYPGYLKAADILNMAFDEVKKFENQIKELEEKMSSLDGMELERALKRYSSLQESYDSKGGYEQKEKLSRICTGLKITEAFLESSFRELSGGEKTTLMLGKILLENPDILLLDEPTNHLDMDSCEWLEGFLRGYKGMIIIVSHDRYFLDNVVTRIIEIEDMMCESYNGNYSSFTKQKEENMMIQFNQYKEQQKKISAMEKAIKKLRDWASRGDNEKFFKRAASMQKALDKVQRLEKPKFDKTTVRLDFNETERSGNEVIKVKGLSKKYNNKVLFDNADLMVRYKDRVGIIGSNGCGKTTFLRILLGEEVQDSGTLIIGESVKYAYLPQNIVFDNEEMTILDEFRNNVSMLEGKAREYLAKFMFFGSDVFKKIKNLSGGERIRVKLSELLYYDINLLILDEPTNHLDINSIDTLEEALGDFKGTILFISHDRYFINKMSNRIIEVKDKKFKTYEGNYDYYKNEKVKLESVKEKIQVVHEKEVSNEWIEKKEEQKKKRLSESRVKKLEEKIFSLEEKLEEIDRKMIDAGADYEKAAKLCIHKEEIERELEKIMEEWEDIC</sequence>
<comment type="caution">
    <text evidence="5">The sequence shown here is derived from an EMBL/GenBank/DDBJ whole genome shotgun (WGS) entry which is preliminary data.</text>
</comment>
<feature type="coiled-coil region" evidence="3">
    <location>
        <begin position="565"/>
        <end position="630"/>
    </location>
</feature>
<dbReference type="GO" id="GO:0016887">
    <property type="term" value="F:ATP hydrolysis activity"/>
    <property type="evidence" value="ECO:0007669"/>
    <property type="project" value="InterPro"/>
</dbReference>
<dbReference type="AlphaFoldDB" id="A0A2S7FFF5"/>
<dbReference type="Gene3D" id="3.40.50.300">
    <property type="entry name" value="P-loop containing nucleotide triphosphate hydrolases"/>
    <property type="match status" value="2"/>
</dbReference>
<dbReference type="InterPro" id="IPR027417">
    <property type="entry name" value="P-loop_NTPase"/>
</dbReference>
<dbReference type="InterPro" id="IPR003439">
    <property type="entry name" value="ABC_transporter-like_ATP-bd"/>
</dbReference>
<dbReference type="GO" id="GO:0003677">
    <property type="term" value="F:DNA binding"/>
    <property type="evidence" value="ECO:0007669"/>
    <property type="project" value="InterPro"/>
</dbReference>